<keyword evidence="3" id="KW-1185">Reference proteome</keyword>
<dbReference type="OrthoDB" id="1826932at2"/>
<name>A0A1M5VBW3_9FIRM</name>
<dbReference type="AlphaFoldDB" id="A0A1M5VBW3"/>
<reference evidence="2 3" key="1">
    <citation type="submission" date="2016-11" db="EMBL/GenBank/DDBJ databases">
        <authorList>
            <person name="Jaros S."/>
            <person name="Januszkiewicz K."/>
            <person name="Wedrychowicz H."/>
        </authorList>
    </citation>
    <scope>NUCLEOTIDE SEQUENCE [LARGE SCALE GENOMIC DNA]</scope>
    <source>
        <strain evidence="2 3">DSM 10068</strain>
    </source>
</reference>
<dbReference type="Pfam" id="PF12654">
    <property type="entry name" value="DUF3786"/>
    <property type="match status" value="1"/>
</dbReference>
<dbReference type="RefSeq" id="WP_073076325.1">
    <property type="nucleotide sequence ID" value="NZ_FQXV01000002.1"/>
</dbReference>
<protein>
    <recommendedName>
        <fullName evidence="1">DUF3786 domain-containing protein</fullName>
    </recommendedName>
</protein>
<dbReference type="Proteomes" id="UP000183995">
    <property type="component" value="Unassembled WGS sequence"/>
</dbReference>
<evidence type="ECO:0000313" key="3">
    <source>
        <dbReference type="Proteomes" id="UP000183995"/>
    </source>
</evidence>
<feature type="domain" description="DUF3786" evidence="1">
    <location>
        <begin position="25"/>
        <end position="201"/>
    </location>
</feature>
<dbReference type="STRING" id="1123282.SAMN02745823_00751"/>
<evidence type="ECO:0000313" key="2">
    <source>
        <dbReference type="EMBL" id="SHH72717.1"/>
    </source>
</evidence>
<evidence type="ECO:0000259" key="1">
    <source>
        <dbReference type="Pfam" id="PF12654"/>
    </source>
</evidence>
<gene>
    <name evidence="2" type="ORF">SAMN02745823_00751</name>
</gene>
<sequence length="212" mass="24805">MTLKQNNYAIAAENARLLFLKEDQEKLIQKFRLKADDTYLYLRFLDMTYRIERNSGHAQRTADNGGYIDDKDYNTVLSIYDYLCWSREDRQLSGRWISMQNMGHSFHTNLLEGDGSLYAKYAQAFSGYKEELDKVCKQLGGHKMSVGDVGYILPAFDELPVYFQFWDGDDEFPPTVAFLWDANTTQYIHYETTYYVLSMILDRMRELFTAAA</sequence>
<dbReference type="EMBL" id="FQXV01000002">
    <property type="protein sequence ID" value="SHH72717.1"/>
    <property type="molecule type" value="Genomic_DNA"/>
</dbReference>
<proteinExistence type="predicted"/>
<accession>A0A1M5VBW3</accession>
<dbReference type="InterPro" id="IPR024264">
    <property type="entry name" value="DUF3786"/>
</dbReference>
<organism evidence="2 3">
    <name type="scientific">Sporobacter termitidis DSM 10068</name>
    <dbReference type="NCBI Taxonomy" id="1123282"/>
    <lineage>
        <taxon>Bacteria</taxon>
        <taxon>Bacillati</taxon>
        <taxon>Bacillota</taxon>
        <taxon>Clostridia</taxon>
        <taxon>Eubacteriales</taxon>
        <taxon>Oscillospiraceae</taxon>
        <taxon>Sporobacter</taxon>
    </lineage>
</organism>